<reference evidence="1" key="1">
    <citation type="submission" date="2021-06" db="EMBL/GenBank/DDBJ databases">
        <authorList>
            <person name="Kallberg Y."/>
            <person name="Tangrot J."/>
            <person name="Rosling A."/>
        </authorList>
    </citation>
    <scope>NUCLEOTIDE SEQUENCE</scope>
    <source>
        <strain evidence="1">MA461A</strain>
    </source>
</reference>
<dbReference type="Proteomes" id="UP000789920">
    <property type="component" value="Unassembled WGS sequence"/>
</dbReference>
<evidence type="ECO:0000313" key="1">
    <source>
        <dbReference type="EMBL" id="CAG8845351.1"/>
    </source>
</evidence>
<gene>
    <name evidence="1" type="ORF">RPERSI_LOCUS33628</name>
</gene>
<organism evidence="1 2">
    <name type="scientific">Racocetra persica</name>
    <dbReference type="NCBI Taxonomy" id="160502"/>
    <lineage>
        <taxon>Eukaryota</taxon>
        <taxon>Fungi</taxon>
        <taxon>Fungi incertae sedis</taxon>
        <taxon>Mucoromycota</taxon>
        <taxon>Glomeromycotina</taxon>
        <taxon>Glomeromycetes</taxon>
        <taxon>Diversisporales</taxon>
        <taxon>Gigasporaceae</taxon>
        <taxon>Racocetra</taxon>
    </lineage>
</organism>
<keyword evidence="2" id="KW-1185">Reference proteome</keyword>
<comment type="caution">
    <text evidence="1">The sequence shown here is derived from an EMBL/GenBank/DDBJ whole genome shotgun (WGS) entry which is preliminary data.</text>
</comment>
<evidence type="ECO:0000313" key="2">
    <source>
        <dbReference type="Proteomes" id="UP000789920"/>
    </source>
</evidence>
<name>A0ACA9SR70_9GLOM</name>
<protein>
    <submittedName>
        <fullName evidence="1">35108_t:CDS:1</fullName>
    </submittedName>
</protein>
<accession>A0ACA9SR70</accession>
<sequence>LLKFVGFGTQKKRQEQTLTSPRATRGTRISDIYLDDAEKPIGKYCDQIDHNDPAFSRFVEETIYKTQDKTEDKEENNLTPN</sequence>
<dbReference type="EMBL" id="CAJVQC010146348">
    <property type="protein sequence ID" value="CAG8845351.1"/>
    <property type="molecule type" value="Genomic_DNA"/>
</dbReference>
<feature type="non-terminal residue" evidence="1">
    <location>
        <position position="1"/>
    </location>
</feature>
<proteinExistence type="predicted"/>